<proteinExistence type="predicted"/>
<comment type="caution">
    <text evidence="1">The sequence shown here is derived from an EMBL/GenBank/DDBJ whole genome shotgun (WGS) entry which is preliminary data.</text>
</comment>
<sequence>MTGPAPLPRDLDHLVQPGFRCRCDQRVPQVMAVAYVMGQSGPGCTVKACVPHARQMADHPLAPDWLKADLDALDTLRGLS</sequence>
<evidence type="ECO:0000313" key="2">
    <source>
        <dbReference type="Proteomes" id="UP001501447"/>
    </source>
</evidence>
<dbReference type="RefSeq" id="WP_344562577.1">
    <property type="nucleotide sequence ID" value="NZ_BAAARJ010000003.1"/>
</dbReference>
<accession>A0ABN3PSP5</accession>
<gene>
    <name evidence="1" type="ORF">GCM10009863_10080</name>
</gene>
<keyword evidence="2" id="KW-1185">Reference proteome</keyword>
<protein>
    <submittedName>
        <fullName evidence="1">Uncharacterized protein</fullName>
    </submittedName>
</protein>
<name>A0ABN3PSP5_9ACTN</name>
<evidence type="ECO:0000313" key="1">
    <source>
        <dbReference type="EMBL" id="GAA2598700.1"/>
    </source>
</evidence>
<dbReference type="Proteomes" id="UP001501447">
    <property type="component" value="Unassembled WGS sequence"/>
</dbReference>
<dbReference type="EMBL" id="BAAARJ010000003">
    <property type="protein sequence ID" value="GAA2598700.1"/>
    <property type="molecule type" value="Genomic_DNA"/>
</dbReference>
<organism evidence="1 2">
    <name type="scientific">Streptomyces axinellae</name>
    <dbReference type="NCBI Taxonomy" id="552788"/>
    <lineage>
        <taxon>Bacteria</taxon>
        <taxon>Bacillati</taxon>
        <taxon>Actinomycetota</taxon>
        <taxon>Actinomycetes</taxon>
        <taxon>Kitasatosporales</taxon>
        <taxon>Streptomycetaceae</taxon>
        <taxon>Streptomyces</taxon>
    </lineage>
</organism>
<reference evidence="1 2" key="1">
    <citation type="journal article" date="2019" name="Int. J. Syst. Evol. Microbiol.">
        <title>The Global Catalogue of Microorganisms (GCM) 10K type strain sequencing project: providing services to taxonomists for standard genome sequencing and annotation.</title>
        <authorList>
            <consortium name="The Broad Institute Genomics Platform"/>
            <consortium name="The Broad Institute Genome Sequencing Center for Infectious Disease"/>
            <person name="Wu L."/>
            <person name="Ma J."/>
        </authorList>
    </citation>
    <scope>NUCLEOTIDE SEQUENCE [LARGE SCALE GENOMIC DNA]</scope>
    <source>
        <strain evidence="1 2">JCM 16373</strain>
    </source>
</reference>